<dbReference type="InterPro" id="IPR051932">
    <property type="entry name" value="Bact_StressResp_Reg"/>
</dbReference>
<dbReference type="Gene3D" id="3.30.750.24">
    <property type="entry name" value="STAS domain"/>
    <property type="match status" value="1"/>
</dbReference>
<feature type="domain" description="PAS" evidence="4">
    <location>
        <begin position="246"/>
        <end position="304"/>
    </location>
</feature>
<dbReference type="PROSITE" id="PS50801">
    <property type="entry name" value="STAS"/>
    <property type="match status" value="1"/>
</dbReference>
<accession>A0A4U1IAJ6</accession>
<reference evidence="7 8" key="1">
    <citation type="submission" date="2019-04" db="EMBL/GenBank/DDBJ databases">
        <authorList>
            <person name="Li Y."/>
            <person name="Wang J."/>
        </authorList>
    </citation>
    <scope>NUCLEOTIDE SEQUENCE [LARGE SCALE GENOMIC DNA]</scope>
    <source>
        <strain evidence="7 8">DSM 14668</strain>
    </source>
</reference>
<keyword evidence="8" id="KW-1185">Reference proteome</keyword>
<dbReference type="InterPro" id="IPR035965">
    <property type="entry name" value="PAS-like_dom_sf"/>
</dbReference>
<dbReference type="SUPFAM" id="SSF55785">
    <property type="entry name" value="PYP-like sensor domain (PAS domain)"/>
    <property type="match status" value="2"/>
</dbReference>
<evidence type="ECO:0000259" key="6">
    <source>
        <dbReference type="PROSITE" id="PS50801"/>
    </source>
</evidence>
<feature type="domain" description="PAS" evidence="4">
    <location>
        <begin position="126"/>
        <end position="164"/>
    </location>
</feature>
<evidence type="ECO:0000259" key="5">
    <source>
        <dbReference type="PROSITE" id="PS50113"/>
    </source>
</evidence>
<feature type="compositionally biased region" description="Basic and acidic residues" evidence="3">
    <location>
        <begin position="25"/>
        <end position="39"/>
    </location>
</feature>
<dbReference type="Pfam" id="PF08447">
    <property type="entry name" value="PAS_3"/>
    <property type="match status" value="2"/>
</dbReference>
<dbReference type="Pfam" id="PF01740">
    <property type="entry name" value="STAS"/>
    <property type="match status" value="1"/>
</dbReference>
<proteinExistence type="predicted"/>
<dbReference type="PANTHER" id="PTHR33745">
    <property type="entry name" value="RSBT ANTAGONIST PROTEIN RSBS-RELATED"/>
    <property type="match status" value="1"/>
</dbReference>
<evidence type="ECO:0000256" key="3">
    <source>
        <dbReference type="SAM" id="MobiDB-lite"/>
    </source>
</evidence>
<dbReference type="InterPro" id="IPR000700">
    <property type="entry name" value="PAS-assoc_C"/>
</dbReference>
<evidence type="ECO:0000259" key="4">
    <source>
        <dbReference type="PROSITE" id="PS50112"/>
    </source>
</evidence>
<dbReference type="InterPro" id="IPR000014">
    <property type="entry name" value="PAS"/>
</dbReference>
<feature type="domain" description="PAC" evidence="5">
    <location>
        <begin position="305"/>
        <end position="357"/>
    </location>
</feature>
<gene>
    <name evidence="7" type="ORF">E8A74_51040</name>
</gene>
<dbReference type="PANTHER" id="PTHR33745:SF3">
    <property type="entry name" value="RSBT CO-ANTAGONIST PROTEIN RSBRC"/>
    <property type="match status" value="1"/>
</dbReference>
<protein>
    <submittedName>
        <fullName evidence="7">PAS domain S-box protein</fullName>
    </submittedName>
</protein>
<name>A0A4U1IAJ6_9BACT</name>
<dbReference type="SUPFAM" id="SSF52091">
    <property type="entry name" value="SpoIIaa-like"/>
    <property type="match status" value="1"/>
</dbReference>
<dbReference type="InterPro" id="IPR013655">
    <property type="entry name" value="PAS_fold_3"/>
</dbReference>
<keyword evidence="2" id="KW-0175">Coiled coil</keyword>
<dbReference type="OrthoDB" id="5493452at2"/>
<feature type="coiled-coil region" evidence="2">
    <location>
        <begin position="60"/>
        <end position="94"/>
    </location>
</feature>
<dbReference type="PROSITE" id="PS50112">
    <property type="entry name" value="PAS"/>
    <property type="match status" value="2"/>
</dbReference>
<organism evidence="7 8">
    <name type="scientific">Polyangium fumosum</name>
    <dbReference type="NCBI Taxonomy" id="889272"/>
    <lineage>
        <taxon>Bacteria</taxon>
        <taxon>Pseudomonadati</taxon>
        <taxon>Myxococcota</taxon>
        <taxon>Polyangia</taxon>
        <taxon>Polyangiales</taxon>
        <taxon>Polyangiaceae</taxon>
        <taxon>Polyangium</taxon>
    </lineage>
</organism>
<comment type="caution">
    <text evidence="7">The sequence shown here is derived from an EMBL/GenBank/DDBJ whole genome shotgun (WGS) entry which is preliminary data.</text>
</comment>
<dbReference type="CDD" id="cd07041">
    <property type="entry name" value="STAS_RsbR_RsbS_like"/>
    <property type="match status" value="1"/>
</dbReference>
<evidence type="ECO:0000256" key="2">
    <source>
        <dbReference type="SAM" id="Coils"/>
    </source>
</evidence>
<dbReference type="SMART" id="SM00086">
    <property type="entry name" value="PAC"/>
    <property type="match status" value="2"/>
</dbReference>
<dbReference type="PROSITE" id="PS50113">
    <property type="entry name" value="PAC"/>
    <property type="match status" value="1"/>
</dbReference>
<dbReference type="NCBIfam" id="TIGR00229">
    <property type="entry name" value="sensory_box"/>
    <property type="match status" value="1"/>
</dbReference>
<evidence type="ECO:0000256" key="1">
    <source>
        <dbReference type="ARBA" id="ARBA00022553"/>
    </source>
</evidence>
<keyword evidence="1" id="KW-0597">Phosphoprotein</keyword>
<evidence type="ECO:0000313" key="8">
    <source>
        <dbReference type="Proteomes" id="UP000309215"/>
    </source>
</evidence>
<sequence length="501" mass="54579">MPPAPCAPSNRATLRAAHARPRSVTRVERPARGAADSRKSPSVCMISGRVACVQRSSQTMGQTNDTIESLRAELAAAEERARLAEERAAVLEDLIALVPGIVLEFEQGPSGAFRPTFIGGIGLQTLLGYSVEECMSVPDFFTSIIHPDDRAQANAEAMRFLEDGESHLAPHRMVCKGGGHIWVDTHFLYEPAEEGRPAKLHSVVFDVNRRAHAEQNAQEALLKERALHQRLDGFVANVPGVVWESYFVDDPGRHRMNYVSDAVLPITGYTAEDWRNPNFWRDLVHPEDQEMAKGDAERTAVEGSGSSAYRWITKDGRTLWVNCRMTAIWDESGAPIGLRGVTMDITDLKRAEMDRAEAELRERLLKAQEDSLLALSTPLVPIDDDVLAMTLVGGLDERRADRVLTTLLEGVTQTGARVVILDVTGVPEVEAQTADLLVKAAKAVGLLGAEVVLTGIRPEVARTLVELGAELGSIVTKGTLKAGIAHAMRSRNGALGKTKVR</sequence>
<dbReference type="InterPro" id="IPR002645">
    <property type="entry name" value="STAS_dom"/>
</dbReference>
<feature type="region of interest" description="Disordered" evidence="3">
    <location>
        <begin position="1"/>
        <end position="40"/>
    </location>
</feature>
<dbReference type="AlphaFoldDB" id="A0A4U1IAJ6"/>
<dbReference type="Gene3D" id="3.30.450.20">
    <property type="entry name" value="PAS domain"/>
    <property type="match status" value="2"/>
</dbReference>
<dbReference type="Proteomes" id="UP000309215">
    <property type="component" value="Unassembled WGS sequence"/>
</dbReference>
<dbReference type="EMBL" id="SSMQ01000153">
    <property type="protein sequence ID" value="TKC90532.1"/>
    <property type="molecule type" value="Genomic_DNA"/>
</dbReference>
<feature type="domain" description="STAS" evidence="6">
    <location>
        <begin position="376"/>
        <end position="487"/>
    </location>
</feature>
<dbReference type="InterPro" id="IPR001610">
    <property type="entry name" value="PAC"/>
</dbReference>
<evidence type="ECO:0000313" key="7">
    <source>
        <dbReference type="EMBL" id="TKC90532.1"/>
    </source>
</evidence>
<dbReference type="InterPro" id="IPR036513">
    <property type="entry name" value="STAS_dom_sf"/>
</dbReference>
<dbReference type="CDD" id="cd00130">
    <property type="entry name" value="PAS"/>
    <property type="match status" value="2"/>
</dbReference>